<name>A0ABX1BYV7_9ACTN</name>
<dbReference type="InterPro" id="IPR023696">
    <property type="entry name" value="Ureohydrolase_dom_sf"/>
</dbReference>
<dbReference type="Pfam" id="PF00491">
    <property type="entry name" value="Arginase"/>
    <property type="match status" value="1"/>
</dbReference>
<dbReference type="EMBL" id="JAATEN010000018">
    <property type="protein sequence ID" value="NJQ02850.1"/>
    <property type="molecule type" value="Genomic_DNA"/>
</dbReference>
<keyword evidence="6" id="KW-1185">Reference proteome</keyword>
<keyword evidence="3" id="KW-0464">Manganese</keyword>
<sequence>MRRTVLIDAPSNLGLRPPAPGTVPGCYKLPGALRDQGLLTRISAQEGGVVVPPRYDRGEWREGDGAFNAAALAAYTTRLADRVERHVRAGDLPVVLGGDCSVQLGAALGLRRAGRYGLAALDASADFRHPGNSGRIGAAAGEAVALCTGRGQRDLTDLEGLRPYVRDEDVRLVGLRDGDPDRAELSELKIPSVSVGELRSWGVDDVTHGLLAALETHALDGFWVHLDADVLDPSVMPAVDCPEPDGLSAGELREVLRPLVRSPRCAGLDVTIYDPDLDPAGTGAALLADLLESALAPH</sequence>
<comment type="similarity">
    <text evidence="4">Belongs to the arginase family.</text>
</comment>
<organism evidence="5 6">
    <name type="scientific">Streptomyces zingiberis</name>
    <dbReference type="NCBI Taxonomy" id="2053010"/>
    <lineage>
        <taxon>Bacteria</taxon>
        <taxon>Bacillati</taxon>
        <taxon>Actinomycetota</taxon>
        <taxon>Actinomycetes</taxon>
        <taxon>Kitasatosporales</taxon>
        <taxon>Streptomycetaceae</taxon>
        <taxon>Streptomyces</taxon>
    </lineage>
</organism>
<dbReference type="RefSeq" id="WP_168103479.1">
    <property type="nucleotide sequence ID" value="NZ_JAATEN010000018.1"/>
</dbReference>
<protein>
    <submittedName>
        <fullName evidence="5">Arginase family protein</fullName>
    </submittedName>
</protein>
<evidence type="ECO:0000256" key="1">
    <source>
        <dbReference type="ARBA" id="ARBA00022723"/>
    </source>
</evidence>
<evidence type="ECO:0000313" key="6">
    <source>
        <dbReference type="Proteomes" id="UP000695264"/>
    </source>
</evidence>
<accession>A0ABX1BYV7</accession>
<keyword evidence="2" id="KW-0378">Hydrolase</keyword>
<dbReference type="Proteomes" id="UP000695264">
    <property type="component" value="Unassembled WGS sequence"/>
</dbReference>
<dbReference type="InterPro" id="IPR006035">
    <property type="entry name" value="Ureohydrolase"/>
</dbReference>
<reference evidence="5 6" key="1">
    <citation type="submission" date="2020-03" db="EMBL/GenBank/DDBJ databases">
        <title>WGS of actinomycetes isolated from Thailand.</title>
        <authorList>
            <person name="Thawai C."/>
        </authorList>
    </citation>
    <scope>NUCLEOTIDE SEQUENCE [LARGE SCALE GENOMIC DNA]</scope>
    <source>
        <strain evidence="5 6">PLAI 1-29</strain>
    </source>
</reference>
<dbReference type="PANTHER" id="PTHR43782:SF3">
    <property type="entry name" value="ARGINASE"/>
    <property type="match status" value="1"/>
</dbReference>
<dbReference type="SUPFAM" id="SSF52768">
    <property type="entry name" value="Arginase/deacetylase"/>
    <property type="match status" value="1"/>
</dbReference>
<evidence type="ECO:0000256" key="2">
    <source>
        <dbReference type="ARBA" id="ARBA00022801"/>
    </source>
</evidence>
<evidence type="ECO:0000256" key="4">
    <source>
        <dbReference type="PROSITE-ProRule" id="PRU00742"/>
    </source>
</evidence>
<dbReference type="PRINTS" id="PR00116">
    <property type="entry name" value="ARGINASE"/>
</dbReference>
<evidence type="ECO:0000256" key="3">
    <source>
        <dbReference type="ARBA" id="ARBA00023211"/>
    </source>
</evidence>
<evidence type="ECO:0000313" key="5">
    <source>
        <dbReference type="EMBL" id="NJQ02850.1"/>
    </source>
</evidence>
<comment type="caution">
    <text evidence="5">The sequence shown here is derived from an EMBL/GenBank/DDBJ whole genome shotgun (WGS) entry which is preliminary data.</text>
</comment>
<dbReference type="PROSITE" id="PS51409">
    <property type="entry name" value="ARGINASE_2"/>
    <property type="match status" value="1"/>
</dbReference>
<keyword evidence="1" id="KW-0479">Metal-binding</keyword>
<dbReference type="Gene3D" id="3.40.800.10">
    <property type="entry name" value="Ureohydrolase domain"/>
    <property type="match status" value="1"/>
</dbReference>
<dbReference type="CDD" id="cd09999">
    <property type="entry name" value="Arginase-like_1"/>
    <property type="match status" value="1"/>
</dbReference>
<gene>
    <name evidence="5" type="ORF">HCK00_20480</name>
</gene>
<proteinExistence type="inferred from homology"/>
<dbReference type="PANTHER" id="PTHR43782">
    <property type="entry name" value="ARGINASE"/>
    <property type="match status" value="1"/>
</dbReference>